<dbReference type="InterPro" id="IPR009057">
    <property type="entry name" value="Homeodomain-like_sf"/>
</dbReference>
<dbReference type="Pfam" id="PF13565">
    <property type="entry name" value="HTH_32"/>
    <property type="match status" value="1"/>
</dbReference>
<sequence>MSKSTPTIPPLDREAKRRLAVIRHVEEVSGNVAMSCRYFGISRAYYTWYRRYQAEGVDGLRTRSKAPKHSPNATHVEVVGKIIYLRQNYHFGPEKIAMYLKRYHDVTISKSGVWRILNRLDMGRLPASQRYKRHDRRWKRYEKQLPGHRVQIDVKFIEPLASMPQGRRGGRNKYFQFTAIDDCTRLRVLRIYPTLNQATAIQFLDYVIQRLPFQVEVIQTDNGAEFQSAFHWHVLDKGIAHTYIKPRTPRLNGKVERSHRIDAEEFYRLLDGVIIDDAEVFNDKLREWEDYYNYHRPHGGLGGQTPYERLKQKTTTQA</sequence>
<dbReference type="Gene3D" id="1.10.10.10">
    <property type="entry name" value="Winged helix-like DNA-binding domain superfamily/Winged helix DNA-binding domain"/>
    <property type="match status" value="1"/>
</dbReference>
<name>A0ABU0KHL0_9ACTN</name>
<reference evidence="2 3" key="1">
    <citation type="submission" date="2023-07" db="EMBL/GenBank/DDBJ databases">
        <title>Genomic Encyclopedia of Type Strains, Phase IV (KMG-IV): sequencing the most valuable type-strain genomes for metagenomic binning, comparative biology and taxonomic classification.</title>
        <authorList>
            <person name="Goeker M."/>
        </authorList>
    </citation>
    <scope>NUCLEOTIDE SEQUENCE [LARGE SCALE GENOMIC DNA]</scope>
    <source>
        <strain evidence="2 3">DSM 40573</strain>
    </source>
</reference>
<dbReference type="SUPFAM" id="SSF46689">
    <property type="entry name" value="Homeodomain-like"/>
    <property type="match status" value="1"/>
</dbReference>
<dbReference type="SUPFAM" id="SSF53098">
    <property type="entry name" value="Ribonuclease H-like"/>
    <property type="match status" value="1"/>
</dbReference>
<dbReference type="RefSeq" id="WP_337590571.1">
    <property type="nucleotide sequence ID" value="NZ_JAUSWC010000012.1"/>
</dbReference>
<dbReference type="EMBL" id="JAUSWC010000012">
    <property type="protein sequence ID" value="MDQ0488804.1"/>
    <property type="molecule type" value="Genomic_DNA"/>
</dbReference>
<proteinExistence type="predicted"/>
<dbReference type="NCBIfam" id="NF033577">
    <property type="entry name" value="transpos_IS481"/>
    <property type="match status" value="1"/>
</dbReference>
<dbReference type="PANTHER" id="PTHR35004">
    <property type="entry name" value="TRANSPOSASE RV3428C-RELATED"/>
    <property type="match status" value="1"/>
</dbReference>
<dbReference type="Proteomes" id="UP001236795">
    <property type="component" value="Unassembled WGS sequence"/>
</dbReference>
<dbReference type="InterPro" id="IPR047656">
    <property type="entry name" value="IS481-like_transpos"/>
</dbReference>
<dbReference type="PANTHER" id="PTHR35004:SF7">
    <property type="entry name" value="INTEGRASE PROTEIN"/>
    <property type="match status" value="1"/>
</dbReference>
<organism evidence="2 3">
    <name type="scientific">Streptomyces thermodiastaticus</name>
    <dbReference type="NCBI Taxonomy" id="44061"/>
    <lineage>
        <taxon>Bacteria</taxon>
        <taxon>Bacillati</taxon>
        <taxon>Actinomycetota</taxon>
        <taxon>Actinomycetes</taxon>
        <taxon>Kitasatosporales</taxon>
        <taxon>Streptomycetaceae</taxon>
        <taxon>Streptomyces</taxon>
    </lineage>
</organism>
<dbReference type="Gene3D" id="3.30.420.10">
    <property type="entry name" value="Ribonuclease H-like superfamily/Ribonuclease H"/>
    <property type="match status" value="1"/>
</dbReference>
<comment type="caution">
    <text evidence="2">The sequence shown here is derived from an EMBL/GenBank/DDBJ whole genome shotgun (WGS) entry which is preliminary data.</text>
</comment>
<dbReference type="InterPro" id="IPR012337">
    <property type="entry name" value="RNaseH-like_sf"/>
</dbReference>
<dbReference type="InterPro" id="IPR001584">
    <property type="entry name" value="Integrase_cat-core"/>
</dbReference>
<protein>
    <submittedName>
        <fullName evidence="2">Transposase InsO family protein</fullName>
    </submittedName>
</protein>
<evidence type="ECO:0000259" key="1">
    <source>
        <dbReference type="PROSITE" id="PS50994"/>
    </source>
</evidence>
<dbReference type="InterPro" id="IPR036388">
    <property type="entry name" value="WH-like_DNA-bd_sf"/>
</dbReference>
<accession>A0ABU0KHL0</accession>
<evidence type="ECO:0000313" key="2">
    <source>
        <dbReference type="EMBL" id="MDQ0488804.1"/>
    </source>
</evidence>
<dbReference type="PROSITE" id="PS50994">
    <property type="entry name" value="INTEGRASE"/>
    <property type="match status" value="1"/>
</dbReference>
<dbReference type="Pfam" id="PF13683">
    <property type="entry name" value="rve_3"/>
    <property type="match status" value="1"/>
</dbReference>
<feature type="domain" description="Integrase catalytic" evidence="1">
    <location>
        <begin position="142"/>
        <end position="314"/>
    </location>
</feature>
<gene>
    <name evidence="2" type="ORF">QO019_003672</name>
</gene>
<evidence type="ECO:0000313" key="3">
    <source>
        <dbReference type="Proteomes" id="UP001236795"/>
    </source>
</evidence>
<dbReference type="InterPro" id="IPR036397">
    <property type="entry name" value="RNaseH_sf"/>
</dbReference>
<keyword evidence="3" id="KW-1185">Reference proteome</keyword>